<protein>
    <recommendedName>
        <fullName evidence="1">Peptidase C14 caspase domain-containing protein</fullName>
    </recommendedName>
</protein>
<dbReference type="EMBL" id="LABZ01000099">
    <property type="protein sequence ID" value="KMO40238.1"/>
    <property type="molecule type" value="Genomic_DNA"/>
</dbReference>
<dbReference type="GO" id="GO:0004197">
    <property type="term" value="F:cysteine-type endopeptidase activity"/>
    <property type="evidence" value="ECO:0007669"/>
    <property type="project" value="InterPro"/>
</dbReference>
<sequence length="293" mass="32135">MAQSYSLHLGLNSVDASHYRGWDGRLRACEADANDMAAIARSLDYGHTTVLLTRDATARRFIDAMVQLSRTLRPGDLLLLTYSGHGGQVPDIAGGDEPDGRDETWCLYDRQLLDDEIYRLIGQFRPGVRIMALSDSCHSGSVLREQREAGLPSALDMARRAADVAGLDPDDAQTLREGVGRAAPFEVTRDTYEEHADLYRAVQAAATGAKQVAPQAEAILISGCQDNQVSLDGVRNGLFTANLKRVWDDGRFTGGYPLFHRRIASRMPPSQTPNLFRIGAISTAFLNQTPFKV</sequence>
<dbReference type="RefSeq" id="WP_048451591.1">
    <property type="nucleotide sequence ID" value="NZ_LABZ01000099.1"/>
</dbReference>
<dbReference type="SUPFAM" id="SSF52129">
    <property type="entry name" value="Caspase-like"/>
    <property type="match status" value="1"/>
</dbReference>
<evidence type="ECO:0000313" key="3">
    <source>
        <dbReference type="Proteomes" id="UP000036449"/>
    </source>
</evidence>
<dbReference type="PANTHER" id="PTHR48104">
    <property type="entry name" value="METACASPASE-4"/>
    <property type="match status" value="1"/>
</dbReference>
<dbReference type="Pfam" id="PF00656">
    <property type="entry name" value="Peptidase_C14"/>
    <property type="match status" value="1"/>
</dbReference>
<dbReference type="AlphaFoldDB" id="A0A0J6T3S1"/>
<dbReference type="OrthoDB" id="6872474at2"/>
<organism evidence="2 3">
    <name type="scientific">Methylobacterium tarhaniae</name>
    <dbReference type="NCBI Taxonomy" id="1187852"/>
    <lineage>
        <taxon>Bacteria</taxon>
        <taxon>Pseudomonadati</taxon>
        <taxon>Pseudomonadota</taxon>
        <taxon>Alphaproteobacteria</taxon>
        <taxon>Hyphomicrobiales</taxon>
        <taxon>Methylobacteriaceae</taxon>
        <taxon>Methylobacterium</taxon>
    </lineage>
</organism>
<feature type="domain" description="Peptidase C14 caspase" evidence="1">
    <location>
        <begin position="16"/>
        <end position="274"/>
    </location>
</feature>
<gene>
    <name evidence="2" type="ORF">VQ03_14500</name>
</gene>
<dbReference type="PATRIC" id="fig|1187852.3.peg.6981"/>
<reference evidence="2 3" key="1">
    <citation type="submission" date="2015-03" db="EMBL/GenBank/DDBJ databases">
        <title>Genome sequencing of Methylobacterium tarhaniae DSM 25844.</title>
        <authorList>
            <person name="Chaudhry V."/>
            <person name="Patil P.B."/>
        </authorList>
    </citation>
    <scope>NUCLEOTIDE SEQUENCE [LARGE SCALE GENOMIC DNA]</scope>
    <source>
        <strain evidence="2 3">DSM 25844</strain>
    </source>
</reference>
<dbReference type="InterPro" id="IPR029030">
    <property type="entry name" value="Caspase-like_dom_sf"/>
</dbReference>
<dbReference type="GO" id="GO:0006508">
    <property type="term" value="P:proteolysis"/>
    <property type="evidence" value="ECO:0007669"/>
    <property type="project" value="InterPro"/>
</dbReference>
<comment type="caution">
    <text evidence="2">The sequence shown here is derived from an EMBL/GenBank/DDBJ whole genome shotgun (WGS) entry which is preliminary data.</text>
</comment>
<keyword evidence="3" id="KW-1185">Reference proteome</keyword>
<evidence type="ECO:0000259" key="1">
    <source>
        <dbReference type="Pfam" id="PF00656"/>
    </source>
</evidence>
<dbReference type="PANTHER" id="PTHR48104:SF30">
    <property type="entry name" value="METACASPASE-1"/>
    <property type="match status" value="1"/>
</dbReference>
<name>A0A0J6T3S1_9HYPH</name>
<dbReference type="Gene3D" id="3.40.50.1460">
    <property type="match status" value="1"/>
</dbReference>
<dbReference type="Proteomes" id="UP000036449">
    <property type="component" value="Unassembled WGS sequence"/>
</dbReference>
<proteinExistence type="predicted"/>
<dbReference type="InterPro" id="IPR050452">
    <property type="entry name" value="Metacaspase"/>
</dbReference>
<accession>A0A0J6T3S1</accession>
<dbReference type="GO" id="GO:0005737">
    <property type="term" value="C:cytoplasm"/>
    <property type="evidence" value="ECO:0007669"/>
    <property type="project" value="TreeGrafter"/>
</dbReference>
<evidence type="ECO:0000313" key="2">
    <source>
        <dbReference type="EMBL" id="KMO40238.1"/>
    </source>
</evidence>
<dbReference type="InterPro" id="IPR011600">
    <property type="entry name" value="Pept_C14_caspase"/>
</dbReference>